<feature type="compositionally biased region" description="Basic and acidic residues" evidence="1">
    <location>
        <begin position="108"/>
        <end position="120"/>
    </location>
</feature>
<name>A0A9P4UML3_9PEZI</name>
<keyword evidence="3" id="KW-1185">Reference proteome</keyword>
<accession>A0A9P4UML3</accession>
<proteinExistence type="predicted"/>
<organism evidence="2 3">
    <name type="scientific">Polychaeton citri CBS 116435</name>
    <dbReference type="NCBI Taxonomy" id="1314669"/>
    <lineage>
        <taxon>Eukaryota</taxon>
        <taxon>Fungi</taxon>
        <taxon>Dikarya</taxon>
        <taxon>Ascomycota</taxon>
        <taxon>Pezizomycotina</taxon>
        <taxon>Dothideomycetes</taxon>
        <taxon>Dothideomycetidae</taxon>
        <taxon>Capnodiales</taxon>
        <taxon>Capnodiaceae</taxon>
        <taxon>Polychaeton</taxon>
    </lineage>
</organism>
<reference evidence="2" key="1">
    <citation type="journal article" date="2020" name="Stud. Mycol.">
        <title>101 Dothideomycetes genomes: a test case for predicting lifestyles and emergence of pathogens.</title>
        <authorList>
            <person name="Haridas S."/>
            <person name="Albert R."/>
            <person name="Binder M."/>
            <person name="Bloem J."/>
            <person name="Labutti K."/>
            <person name="Salamov A."/>
            <person name="Andreopoulos B."/>
            <person name="Baker S."/>
            <person name="Barry K."/>
            <person name="Bills G."/>
            <person name="Bluhm B."/>
            <person name="Cannon C."/>
            <person name="Castanera R."/>
            <person name="Culley D."/>
            <person name="Daum C."/>
            <person name="Ezra D."/>
            <person name="Gonzalez J."/>
            <person name="Henrissat B."/>
            <person name="Kuo A."/>
            <person name="Liang C."/>
            <person name="Lipzen A."/>
            <person name="Lutzoni F."/>
            <person name="Magnuson J."/>
            <person name="Mondo S."/>
            <person name="Nolan M."/>
            <person name="Ohm R."/>
            <person name="Pangilinan J."/>
            <person name="Park H.-J."/>
            <person name="Ramirez L."/>
            <person name="Alfaro M."/>
            <person name="Sun H."/>
            <person name="Tritt A."/>
            <person name="Yoshinaga Y."/>
            <person name="Zwiers L.-H."/>
            <person name="Turgeon B."/>
            <person name="Goodwin S."/>
            <person name="Spatafora J."/>
            <person name="Crous P."/>
            <person name="Grigoriev I."/>
        </authorList>
    </citation>
    <scope>NUCLEOTIDE SEQUENCE</scope>
    <source>
        <strain evidence="2">CBS 116435</strain>
    </source>
</reference>
<comment type="caution">
    <text evidence="2">The sequence shown here is derived from an EMBL/GenBank/DDBJ whole genome shotgun (WGS) entry which is preliminary data.</text>
</comment>
<dbReference type="AlphaFoldDB" id="A0A9P4UML3"/>
<evidence type="ECO:0000313" key="3">
    <source>
        <dbReference type="Proteomes" id="UP000799441"/>
    </source>
</evidence>
<evidence type="ECO:0000313" key="2">
    <source>
        <dbReference type="EMBL" id="KAF2719729.1"/>
    </source>
</evidence>
<protein>
    <submittedName>
        <fullName evidence="2">Uncharacterized protein</fullName>
    </submittedName>
</protein>
<gene>
    <name evidence="2" type="ORF">K431DRAFT_108320</name>
</gene>
<feature type="region of interest" description="Disordered" evidence="1">
    <location>
        <begin position="67"/>
        <end position="150"/>
    </location>
</feature>
<sequence length="150" mass="16599">MLQSRGCCRPVDDCKENRKRATTMEPWESLGAIVHVCNAFLAQQVRNPPIDARCWTRACQLRSIDSQGMDAQPTTGKPEHGCCPTRSLGRTLEKRLPKKRGCLTQAMRSERDSRPSEKGKAARGQEAGGPAAWERWGKAGMPEVGRYGTS</sequence>
<evidence type="ECO:0000256" key="1">
    <source>
        <dbReference type="SAM" id="MobiDB-lite"/>
    </source>
</evidence>
<dbReference type="Proteomes" id="UP000799441">
    <property type="component" value="Unassembled WGS sequence"/>
</dbReference>
<dbReference type="EMBL" id="MU003808">
    <property type="protein sequence ID" value="KAF2719729.1"/>
    <property type="molecule type" value="Genomic_DNA"/>
</dbReference>